<reference evidence="3 4" key="1">
    <citation type="journal article" date="2016" name="Front. Microbiol.">
        <title>Fuerstia marisgermanicae gen. nov., sp. nov., an Unusual Member of the Phylum Planctomycetes from the German Wadden Sea.</title>
        <authorList>
            <person name="Kohn T."/>
            <person name="Heuer A."/>
            <person name="Jogler M."/>
            <person name="Vollmers J."/>
            <person name="Boedeker C."/>
            <person name="Bunk B."/>
            <person name="Rast P."/>
            <person name="Borchert D."/>
            <person name="Glockner I."/>
            <person name="Freese H.M."/>
            <person name="Klenk H.P."/>
            <person name="Overmann J."/>
            <person name="Kaster A.K."/>
            <person name="Rohde M."/>
            <person name="Wiegand S."/>
            <person name="Jogler C."/>
        </authorList>
    </citation>
    <scope>NUCLEOTIDE SEQUENCE [LARGE SCALE GENOMIC DNA]</scope>
    <source>
        <strain evidence="3 4">NH11</strain>
    </source>
</reference>
<feature type="compositionally biased region" description="Basic and acidic residues" evidence="1">
    <location>
        <begin position="133"/>
        <end position="144"/>
    </location>
</feature>
<protein>
    <recommendedName>
        <fullName evidence="5">DUF983 domain-containing protein</fullName>
    </recommendedName>
</protein>
<dbReference type="InterPro" id="IPR009325">
    <property type="entry name" value="DUF983"/>
</dbReference>
<evidence type="ECO:0000256" key="1">
    <source>
        <dbReference type="SAM" id="MobiDB-lite"/>
    </source>
</evidence>
<feature type="transmembrane region" description="Helical" evidence="2">
    <location>
        <begin position="60"/>
        <end position="81"/>
    </location>
</feature>
<keyword evidence="2" id="KW-0812">Transmembrane</keyword>
<keyword evidence="2" id="KW-0472">Membrane</keyword>
<dbReference type="AlphaFoldDB" id="A0A1P8WN73"/>
<keyword evidence="4" id="KW-1185">Reference proteome</keyword>
<keyword evidence="2" id="KW-1133">Transmembrane helix</keyword>
<feature type="transmembrane region" description="Helical" evidence="2">
    <location>
        <begin position="87"/>
        <end position="104"/>
    </location>
</feature>
<evidence type="ECO:0000256" key="2">
    <source>
        <dbReference type="SAM" id="Phobius"/>
    </source>
</evidence>
<evidence type="ECO:0000313" key="4">
    <source>
        <dbReference type="Proteomes" id="UP000187735"/>
    </source>
</evidence>
<dbReference type="Proteomes" id="UP000187735">
    <property type="component" value="Chromosome"/>
</dbReference>
<dbReference type="EMBL" id="CP017641">
    <property type="protein sequence ID" value="APZ95513.1"/>
    <property type="molecule type" value="Genomic_DNA"/>
</dbReference>
<dbReference type="STRING" id="1891926.Fuma_05171"/>
<proteinExistence type="predicted"/>
<gene>
    <name evidence="3" type="ORF">Fuma_05171</name>
</gene>
<name>A0A1P8WN73_9PLAN</name>
<evidence type="ECO:0008006" key="5">
    <source>
        <dbReference type="Google" id="ProtNLM"/>
    </source>
</evidence>
<sequence>MDADTQTLPLGTALKRGLLLRCPLCGDGRLFRRFISMYERCSNCGFKFERGPGYFLGSTYINYGVTALLTTVSYVVLHFGLRWHNEILLPGLAAFCLIFPLVFFRYARSMWLSVDCCVDRVEAQEHSTSGGGKPRESKDKNNSD</sequence>
<dbReference type="KEGG" id="fmr:Fuma_05171"/>
<accession>A0A1P8WN73</accession>
<organism evidence="3 4">
    <name type="scientific">Fuerstiella marisgermanici</name>
    <dbReference type="NCBI Taxonomy" id="1891926"/>
    <lineage>
        <taxon>Bacteria</taxon>
        <taxon>Pseudomonadati</taxon>
        <taxon>Planctomycetota</taxon>
        <taxon>Planctomycetia</taxon>
        <taxon>Planctomycetales</taxon>
        <taxon>Planctomycetaceae</taxon>
        <taxon>Fuerstiella</taxon>
    </lineage>
</organism>
<feature type="region of interest" description="Disordered" evidence="1">
    <location>
        <begin position="125"/>
        <end position="144"/>
    </location>
</feature>
<dbReference type="Pfam" id="PF06170">
    <property type="entry name" value="DUF983"/>
    <property type="match status" value="1"/>
</dbReference>
<evidence type="ECO:0000313" key="3">
    <source>
        <dbReference type="EMBL" id="APZ95513.1"/>
    </source>
</evidence>